<gene>
    <name evidence="1" type="ORF">AWB69_04897</name>
</gene>
<name>A0A158HY35_9BURK</name>
<reference evidence="1 2" key="1">
    <citation type="submission" date="2016-01" db="EMBL/GenBank/DDBJ databases">
        <authorList>
            <person name="Oliw E.H."/>
        </authorList>
    </citation>
    <scope>NUCLEOTIDE SEQUENCE [LARGE SCALE GENOMIC DNA]</scope>
    <source>
        <strain evidence="1">LMG 27134</strain>
    </source>
</reference>
<dbReference type="AlphaFoldDB" id="A0A158HY35"/>
<accession>A0A158HY35</accession>
<evidence type="ECO:0000313" key="1">
    <source>
        <dbReference type="EMBL" id="SAL48620.1"/>
    </source>
</evidence>
<dbReference type="SUPFAM" id="SSF56935">
    <property type="entry name" value="Porins"/>
    <property type="match status" value="1"/>
</dbReference>
<dbReference type="EMBL" id="FCOK02000036">
    <property type="protein sequence ID" value="SAL48620.1"/>
    <property type="molecule type" value="Genomic_DNA"/>
</dbReference>
<proteinExistence type="predicted"/>
<protein>
    <submittedName>
        <fullName evidence="1">Porin</fullName>
    </submittedName>
</protein>
<organism evidence="1 2">
    <name type="scientific">Caballeronia udeis</name>
    <dbReference type="NCBI Taxonomy" id="1232866"/>
    <lineage>
        <taxon>Bacteria</taxon>
        <taxon>Pseudomonadati</taxon>
        <taxon>Pseudomonadota</taxon>
        <taxon>Betaproteobacteria</taxon>
        <taxon>Burkholderiales</taxon>
        <taxon>Burkholderiaceae</taxon>
        <taxon>Caballeronia</taxon>
    </lineage>
</organism>
<dbReference type="InterPro" id="IPR023614">
    <property type="entry name" value="Porin_dom_sf"/>
</dbReference>
<sequence length="102" mass="10760">MSCACPGSPNLFYLGAAYQITRAFTLDGEVFRITNAEQDARATMGTLRGTYSLSKATAMYLQGSYLSNSSQGWHSLKSGGGGTTLPAGQNQTGLMAGIRHAF</sequence>
<dbReference type="Gene3D" id="2.40.160.10">
    <property type="entry name" value="Porin"/>
    <property type="match status" value="1"/>
</dbReference>
<dbReference type="Proteomes" id="UP000054683">
    <property type="component" value="Unassembled WGS sequence"/>
</dbReference>
<evidence type="ECO:0000313" key="2">
    <source>
        <dbReference type="Proteomes" id="UP000054683"/>
    </source>
</evidence>